<accession>A0A2S7N132</accession>
<protein>
    <submittedName>
        <fullName evidence="1">Uncharacterized protein</fullName>
    </submittedName>
</protein>
<dbReference type="OrthoDB" id="2615349at2"/>
<dbReference type="AlphaFoldDB" id="A0A2S7N132"/>
<evidence type="ECO:0000313" key="1">
    <source>
        <dbReference type="EMBL" id="PQD95744.1"/>
    </source>
</evidence>
<reference evidence="1 2" key="1">
    <citation type="submission" date="2017-12" db="EMBL/GenBank/DDBJ databases">
        <title>Taxonomic description and draft genome of Pradoshia cofamensis Gen. nov., sp. nov., a thermotolerant bacillale isolated from anterior gut of earthworm Eisenia fetida.</title>
        <authorList>
            <person name="Saha T."/>
            <person name="Chakraborty R."/>
        </authorList>
    </citation>
    <scope>NUCLEOTIDE SEQUENCE [LARGE SCALE GENOMIC DNA]</scope>
    <source>
        <strain evidence="1 2">EAG3</strain>
    </source>
</reference>
<name>A0A2S7N132_9BACI</name>
<comment type="caution">
    <text evidence="1">The sequence shown here is derived from an EMBL/GenBank/DDBJ whole genome shotgun (WGS) entry which is preliminary data.</text>
</comment>
<dbReference type="InterPro" id="IPR058870">
    <property type="entry name" value="YuzC"/>
</dbReference>
<proteinExistence type="predicted"/>
<gene>
    <name evidence="1" type="ORF">CYL18_07580</name>
</gene>
<dbReference type="Proteomes" id="UP000239663">
    <property type="component" value="Unassembled WGS sequence"/>
</dbReference>
<keyword evidence="2" id="KW-1185">Reference proteome</keyword>
<sequence>MSNLNSRQQYPPIDTEVFANSARLSKEMITDLYTISNQIDTNPQFARTLMELAREGKKDQVISMIDSLPLTHRPQVSFTPGAIVVKILPENPANNSAYLTLTMIWKQSF</sequence>
<dbReference type="RefSeq" id="WP_104848888.1">
    <property type="nucleotide sequence ID" value="NZ_PKOZ01000003.1"/>
</dbReference>
<organism evidence="1 2">
    <name type="scientific">Pradoshia eiseniae</name>
    <dbReference type="NCBI Taxonomy" id="2064768"/>
    <lineage>
        <taxon>Bacteria</taxon>
        <taxon>Bacillati</taxon>
        <taxon>Bacillota</taxon>
        <taxon>Bacilli</taxon>
        <taxon>Bacillales</taxon>
        <taxon>Bacillaceae</taxon>
        <taxon>Pradoshia</taxon>
    </lineage>
</organism>
<dbReference type="EMBL" id="PKOZ01000003">
    <property type="protein sequence ID" value="PQD95744.1"/>
    <property type="molecule type" value="Genomic_DNA"/>
</dbReference>
<dbReference type="Pfam" id="PF26344">
    <property type="entry name" value="YuzC"/>
    <property type="match status" value="1"/>
</dbReference>
<evidence type="ECO:0000313" key="2">
    <source>
        <dbReference type="Proteomes" id="UP000239663"/>
    </source>
</evidence>